<keyword evidence="10" id="KW-0732">Signal</keyword>
<dbReference type="FunCoup" id="A8PX47">
    <property type="interactions" value="254"/>
</dbReference>
<dbReference type="VEuPathDB" id="FungiDB:MGL_1323"/>
<dbReference type="Gene3D" id="2.60.40.1170">
    <property type="entry name" value="Mu homology domain, subdomain B"/>
    <property type="match status" value="2"/>
</dbReference>
<evidence type="ECO:0000256" key="5">
    <source>
        <dbReference type="ARBA" id="ARBA00022583"/>
    </source>
</evidence>
<dbReference type="Proteomes" id="UP000008837">
    <property type="component" value="Unassembled WGS sequence"/>
</dbReference>
<evidence type="ECO:0000256" key="7">
    <source>
        <dbReference type="ARBA" id="ARBA00023136"/>
    </source>
</evidence>
<dbReference type="GO" id="GO:0005886">
    <property type="term" value="C:plasma membrane"/>
    <property type="evidence" value="ECO:0007669"/>
    <property type="project" value="UniProtKB-SubCell"/>
</dbReference>
<dbReference type="SUPFAM" id="SSF49447">
    <property type="entry name" value="Second domain of Mu2 adaptin subunit (ap50) of ap2 adaptor"/>
    <property type="match status" value="1"/>
</dbReference>
<evidence type="ECO:0000256" key="8">
    <source>
        <dbReference type="ARBA" id="ARBA00023176"/>
    </source>
</evidence>
<evidence type="ECO:0000256" key="9">
    <source>
        <dbReference type="PIRNR" id="PIRNR005992"/>
    </source>
</evidence>
<gene>
    <name evidence="12" type="ORF">MGL_1323</name>
</gene>
<dbReference type="GO" id="GO:0030131">
    <property type="term" value="C:clathrin adaptor complex"/>
    <property type="evidence" value="ECO:0007669"/>
    <property type="project" value="UniProtKB-UniRule"/>
</dbReference>
<accession>A8PX47</accession>
<comment type="caution">
    <text evidence="12">The sequence shown here is derived from an EMBL/GenBank/DDBJ whole genome shotgun (WGS) entry which is preliminary data.</text>
</comment>
<dbReference type="InterPro" id="IPR036168">
    <property type="entry name" value="AP2_Mu_C_sf"/>
</dbReference>
<evidence type="ECO:0000313" key="13">
    <source>
        <dbReference type="Proteomes" id="UP000008837"/>
    </source>
</evidence>
<dbReference type="InterPro" id="IPR001392">
    <property type="entry name" value="Clathrin_mu"/>
</dbReference>
<organism evidence="12 13">
    <name type="scientific">Malassezia globosa (strain ATCC MYA-4612 / CBS 7966)</name>
    <name type="common">Dandruff-associated fungus</name>
    <dbReference type="NCBI Taxonomy" id="425265"/>
    <lineage>
        <taxon>Eukaryota</taxon>
        <taxon>Fungi</taxon>
        <taxon>Dikarya</taxon>
        <taxon>Basidiomycota</taxon>
        <taxon>Ustilaginomycotina</taxon>
        <taxon>Malasseziomycetes</taxon>
        <taxon>Malasseziales</taxon>
        <taxon>Malasseziaceae</taxon>
        <taxon>Malassezia</taxon>
    </lineage>
</organism>
<dbReference type="GeneID" id="5855441"/>
<evidence type="ECO:0000256" key="10">
    <source>
        <dbReference type="SAM" id="SignalP"/>
    </source>
</evidence>
<dbReference type="PROSITE" id="PS51072">
    <property type="entry name" value="MHD"/>
    <property type="match status" value="1"/>
</dbReference>
<proteinExistence type="inferred from homology"/>
<dbReference type="Pfam" id="PF00928">
    <property type="entry name" value="Adap_comp_sub"/>
    <property type="match status" value="1"/>
</dbReference>
<evidence type="ECO:0000259" key="11">
    <source>
        <dbReference type="PROSITE" id="PS51072"/>
    </source>
</evidence>
<keyword evidence="13" id="KW-1185">Reference proteome</keyword>
<dbReference type="InterPro" id="IPR011012">
    <property type="entry name" value="Longin-like_dom_sf"/>
</dbReference>
<dbReference type="OrthoDB" id="10259133at2759"/>
<keyword evidence="7" id="KW-0472">Membrane</keyword>
<reference evidence="12 13" key="1">
    <citation type="journal article" date="2007" name="Proc. Natl. Acad. Sci. U.S.A.">
        <title>Dandruff-associated Malassezia genomes reveal convergent and divergent virulence traits shared with plant and human fungal pathogens.</title>
        <authorList>
            <person name="Xu J."/>
            <person name="Saunders C.W."/>
            <person name="Hu P."/>
            <person name="Grant R.A."/>
            <person name="Boekhout T."/>
            <person name="Kuramae E.E."/>
            <person name="Kronstad J.W."/>
            <person name="Deangelis Y.M."/>
            <person name="Reeder N.L."/>
            <person name="Johnstone K.R."/>
            <person name="Leland M."/>
            <person name="Fieno A.M."/>
            <person name="Begley W.M."/>
            <person name="Sun Y."/>
            <person name="Lacey M.P."/>
            <person name="Chaudhary T."/>
            <person name="Keough T."/>
            <person name="Chu L."/>
            <person name="Sears R."/>
            <person name="Yuan B."/>
            <person name="Dawson T.L.Jr."/>
        </authorList>
    </citation>
    <scope>NUCLEOTIDE SEQUENCE [LARGE SCALE GENOMIC DNA]</scope>
    <source>
        <strain evidence="13">ATCC MYA-4612 / CBS 7966</strain>
    </source>
</reference>
<dbReference type="PRINTS" id="PR00314">
    <property type="entry name" value="CLATHRINADPT"/>
</dbReference>
<name>A8PX47_MALGO</name>
<keyword evidence="8" id="KW-0168">Coated pit</keyword>
<dbReference type="GO" id="GO:0006886">
    <property type="term" value="P:intracellular protein transport"/>
    <property type="evidence" value="ECO:0007669"/>
    <property type="project" value="UniProtKB-UniRule"/>
</dbReference>
<dbReference type="SUPFAM" id="SSF64356">
    <property type="entry name" value="SNARE-like"/>
    <property type="match status" value="1"/>
</dbReference>
<feature type="chain" id="PRO_5002725026" description="MHD domain-containing protein" evidence="10">
    <location>
        <begin position="25"/>
        <end position="377"/>
    </location>
</feature>
<dbReference type="AlphaFoldDB" id="A8PX47"/>
<dbReference type="GO" id="GO:0006897">
    <property type="term" value="P:endocytosis"/>
    <property type="evidence" value="ECO:0007669"/>
    <property type="project" value="UniProtKB-KW"/>
</dbReference>
<feature type="signal peptide" evidence="10">
    <location>
        <begin position="1"/>
        <end position="24"/>
    </location>
</feature>
<sequence>MTIGGTTFLWVRHLDLCIVAAVMSNTNPTMVYEFLFCFISVCNSYIGELNEENVKKNFIFIYEVLDEMMDFGFPQNSDINALKMYVVSESLHGMVPTRQNVGRPTMDLPSEIGWRQPDIKYRKNQCFVDVLEMIHLTISSQGTVVRADVDGVIKMRALLSGMPECIMSLNSNVAPKSSIHNIPLSVQLSDCVFHPCIQFASSNGDPCLRFIPPDGEFELLRYRAKKNVRLPLRIYAVFERKNASTVQYQVVLRTNLDQQMKVSTVIVRIPTPHHATSVTCNVRMGKAKWDSNEHLIIWRIPKVQGMTESVFLADVFWKFQAGMQWQKPPIQVDFEVPSLTASGLAVRYLQITERSNYSAVKWVRYETQARNSFLVYV</sequence>
<comment type="subcellular location">
    <subcellularLocation>
        <location evidence="1">Cell membrane</location>
    </subcellularLocation>
    <subcellularLocation>
        <location evidence="2">Membrane</location>
        <location evidence="2">Coated pit</location>
        <topology evidence="2">Peripheral membrane protein</topology>
        <orientation evidence="2">Cytoplasmic side</orientation>
    </subcellularLocation>
</comment>
<dbReference type="CDD" id="cd09251">
    <property type="entry name" value="AP-2_Mu2_Cterm"/>
    <property type="match status" value="1"/>
</dbReference>
<dbReference type="KEGG" id="mgl:MGL_1323"/>
<dbReference type="PANTHER" id="PTHR10529">
    <property type="entry name" value="AP COMPLEX SUBUNIT MU"/>
    <property type="match status" value="1"/>
</dbReference>
<dbReference type="InterPro" id="IPR018240">
    <property type="entry name" value="Clathrin_mu_CS"/>
</dbReference>
<evidence type="ECO:0000256" key="4">
    <source>
        <dbReference type="ARBA" id="ARBA00022475"/>
    </source>
</evidence>
<dbReference type="InterPro" id="IPR050431">
    <property type="entry name" value="Adaptor_comp_med_subunit"/>
</dbReference>
<evidence type="ECO:0000256" key="6">
    <source>
        <dbReference type="ARBA" id="ARBA00022927"/>
    </source>
</evidence>
<keyword evidence="5" id="KW-0254">Endocytosis</keyword>
<dbReference type="PROSITE" id="PS00991">
    <property type="entry name" value="CLAT_ADAPTOR_M_2"/>
    <property type="match status" value="1"/>
</dbReference>
<dbReference type="InterPro" id="IPR043512">
    <property type="entry name" value="Mu2_C"/>
</dbReference>
<evidence type="ECO:0000256" key="1">
    <source>
        <dbReference type="ARBA" id="ARBA00004236"/>
    </source>
</evidence>
<protein>
    <recommendedName>
        <fullName evidence="11">MHD domain-containing protein</fullName>
    </recommendedName>
</protein>
<dbReference type="RefSeq" id="XP_001731140.1">
    <property type="nucleotide sequence ID" value="XM_001731088.1"/>
</dbReference>
<evidence type="ECO:0000256" key="3">
    <source>
        <dbReference type="ARBA" id="ARBA00022448"/>
    </source>
</evidence>
<keyword evidence="6 9" id="KW-0653">Protein transport</keyword>
<evidence type="ECO:0000313" key="12">
    <source>
        <dbReference type="EMBL" id="EDP43926.1"/>
    </source>
</evidence>
<evidence type="ECO:0000256" key="2">
    <source>
        <dbReference type="ARBA" id="ARBA00004277"/>
    </source>
</evidence>
<dbReference type="STRING" id="425265.A8PX47"/>
<keyword evidence="3 9" id="KW-0813">Transport</keyword>
<dbReference type="GO" id="GO:0005905">
    <property type="term" value="C:clathrin-coated pit"/>
    <property type="evidence" value="ECO:0007669"/>
    <property type="project" value="UniProtKB-KW"/>
</dbReference>
<dbReference type="InterPro" id="IPR028565">
    <property type="entry name" value="MHD"/>
</dbReference>
<dbReference type="EMBL" id="AAYY01000004">
    <property type="protein sequence ID" value="EDP43926.1"/>
    <property type="molecule type" value="Genomic_DNA"/>
</dbReference>
<dbReference type="Gene3D" id="3.30.450.60">
    <property type="match status" value="1"/>
</dbReference>
<comment type="similarity">
    <text evidence="9">Belongs to the adaptor complexes medium subunit family.</text>
</comment>
<feature type="domain" description="MHD" evidence="11">
    <location>
        <begin position="123"/>
        <end position="376"/>
    </location>
</feature>
<dbReference type="InParanoid" id="A8PX47"/>
<dbReference type="PIRSF" id="PIRSF005992">
    <property type="entry name" value="Clathrin_mu"/>
    <property type="match status" value="1"/>
</dbReference>
<dbReference type="FunFam" id="3.30.450.60:FF:000002">
    <property type="entry name" value="AP-2 complex subunit mu, putative"/>
    <property type="match status" value="1"/>
</dbReference>
<keyword evidence="4" id="KW-1003">Cell membrane</keyword>
<dbReference type="OMA" id="VWKIPRI"/>